<dbReference type="GO" id="GO:0005975">
    <property type="term" value="P:carbohydrate metabolic process"/>
    <property type="evidence" value="ECO:0007669"/>
    <property type="project" value="InterPro"/>
</dbReference>
<sequence>MTSSLRDPHKHRRAARRWLALTLCLLLIFALAAQRADSFSDVIHDDEDEDDDDGDEFDFMSSKLDRPLPSTKDECMVTATGATQCSAASDGGEVASVIKRGLVTTKPKIRDILKVIYSACHLRTFRGETLGYVTPWNGAGYDVAKTFRAKFSYLAPVWFQIREDPKSRTPVLTGTHDIDRDWIAAVRHPAASGTVPKIVPRVVYERNKLASADVPVLIELLLGLARAERLDGLVLEIPVIPGTMELLVRTGEAFTEAGKLLLLVLTRSSNEGQLPVTHEMMAQLLPVVHRFSLNAYDFQVPGPNAPLPWISATIDQLTASERAKVLVGIPFYGYDNRDAVTGPSYLQSLRRDDVAGIRWDASAQECFHYYTAQGTRHVVYYPCLQFIADRLRLLEQSGLAGAAIWEIGQGLDYFLDLF</sequence>
<evidence type="ECO:0000259" key="4">
    <source>
        <dbReference type="PROSITE" id="PS51910"/>
    </source>
</evidence>
<dbReference type="SMART" id="SM00636">
    <property type="entry name" value="Glyco_18"/>
    <property type="match status" value="1"/>
</dbReference>
<dbReference type="GO" id="GO:0070492">
    <property type="term" value="F:oligosaccharide binding"/>
    <property type="evidence" value="ECO:0007669"/>
    <property type="project" value="TreeGrafter"/>
</dbReference>
<dbReference type="InterPro" id="IPR017853">
    <property type="entry name" value="GH"/>
</dbReference>
<dbReference type="InterPro" id="IPR001223">
    <property type="entry name" value="Glyco_hydro18_cat"/>
</dbReference>
<evidence type="ECO:0000313" key="5">
    <source>
        <dbReference type="EMBL" id="KAJ0409914.1"/>
    </source>
</evidence>
<dbReference type="Pfam" id="PF00704">
    <property type="entry name" value="Glyco_hydro_18"/>
    <property type="match status" value="1"/>
</dbReference>
<dbReference type="EMBL" id="JAKCXM010000002">
    <property type="protein sequence ID" value="KAJ0409914.1"/>
    <property type="molecule type" value="Genomic_DNA"/>
</dbReference>
<dbReference type="Gene3D" id="3.10.50.10">
    <property type="match status" value="1"/>
</dbReference>
<name>A0AAD5QD32_PYTIN</name>
<dbReference type="PROSITE" id="PS51910">
    <property type="entry name" value="GH18_2"/>
    <property type="match status" value="1"/>
</dbReference>
<dbReference type="InterPro" id="IPR011583">
    <property type="entry name" value="Chitinase_II/V-like_cat"/>
</dbReference>
<feature type="signal peptide" evidence="3">
    <location>
        <begin position="1"/>
        <end position="38"/>
    </location>
</feature>
<keyword evidence="6" id="KW-1185">Reference proteome</keyword>
<evidence type="ECO:0000256" key="1">
    <source>
        <dbReference type="ARBA" id="ARBA00009336"/>
    </source>
</evidence>
<dbReference type="AlphaFoldDB" id="A0AAD5QD32"/>
<dbReference type="Gene3D" id="3.20.20.80">
    <property type="entry name" value="Glycosidases"/>
    <property type="match status" value="1"/>
</dbReference>
<dbReference type="Proteomes" id="UP001209570">
    <property type="component" value="Unassembled WGS sequence"/>
</dbReference>
<protein>
    <recommendedName>
        <fullName evidence="2">Chitinase domain-containing protein 1</fullName>
    </recommendedName>
</protein>
<evidence type="ECO:0000256" key="3">
    <source>
        <dbReference type="SAM" id="SignalP"/>
    </source>
</evidence>
<proteinExistence type="inferred from homology"/>
<evidence type="ECO:0000313" key="6">
    <source>
        <dbReference type="Proteomes" id="UP001209570"/>
    </source>
</evidence>
<reference evidence="5" key="1">
    <citation type="submission" date="2021-12" db="EMBL/GenBank/DDBJ databases">
        <title>Prjna785345.</title>
        <authorList>
            <person name="Rujirawat T."/>
            <person name="Krajaejun T."/>
        </authorList>
    </citation>
    <scope>NUCLEOTIDE SEQUENCE</scope>
    <source>
        <strain evidence="5">Pi057C3</strain>
    </source>
</reference>
<accession>A0AAD5QD32</accession>
<dbReference type="PANTHER" id="PTHR46066:SF2">
    <property type="entry name" value="CHITINASE DOMAIN-CONTAINING PROTEIN 1"/>
    <property type="match status" value="1"/>
</dbReference>
<comment type="caution">
    <text evidence="5">The sequence shown here is derived from an EMBL/GenBank/DDBJ whole genome shotgun (WGS) entry which is preliminary data.</text>
</comment>
<organism evidence="5 6">
    <name type="scientific">Pythium insidiosum</name>
    <name type="common">Pythiosis disease agent</name>
    <dbReference type="NCBI Taxonomy" id="114742"/>
    <lineage>
        <taxon>Eukaryota</taxon>
        <taxon>Sar</taxon>
        <taxon>Stramenopiles</taxon>
        <taxon>Oomycota</taxon>
        <taxon>Peronosporomycetes</taxon>
        <taxon>Pythiales</taxon>
        <taxon>Pythiaceae</taxon>
        <taxon>Pythium</taxon>
    </lineage>
</organism>
<dbReference type="InterPro" id="IPR029070">
    <property type="entry name" value="Chitinase_insertion_sf"/>
</dbReference>
<dbReference type="GO" id="GO:0008061">
    <property type="term" value="F:chitin binding"/>
    <property type="evidence" value="ECO:0007669"/>
    <property type="project" value="InterPro"/>
</dbReference>
<gene>
    <name evidence="5" type="ORF">P43SY_005808</name>
</gene>
<feature type="chain" id="PRO_5042255170" description="Chitinase domain-containing protein 1" evidence="3">
    <location>
        <begin position="39"/>
        <end position="418"/>
    </location>
</feature>
<dbReference type="GO" id="GO:0012505">
    <property type="term" value="C:endomembrane system"/>
    <property type="evidence" value="ECO:0007669"/>
    <property type="project" value="TreeGrafter"/>
</dbReference>
<feature type="domain" description="GH18" evidence="4">
    <location>
        <begin position="127"/>
        <end position="418"/>
    </location>
</feature>
<comment type="similarity">
    <text evidence="1">Belongs to the glycosyl hydrolase 18 family.</text>
</comment>
<dbReference type="SUPFAM" id="SSF51445">
    <property type="entry name" value="(Trans)glycosidases"/>
    <property type="match status" value="1"/>
</dbReference>
<evidence type="ECO:0000256" key="2">
    <source>
        <dbReference type="ARBA" id="ARBA00040976"/>
    </source>
</evidence>
<keyword evidence="3" id="KW-0732">Signal</keyword>
<dbReference type="PANTHER" id="PTHR46066">
    <property type="entry name" value="CHITINASE DOMAIN-CONTAINING PROTEIN 1 FAMILY MEMBER"/>
    <property type="match status" value="1"/>
</dbReference>